<name>A0A3T0JW45_PSESX</name>
<feature type="transmembrane region" description="Helical" evidence="1">
    <location>
        <begin position="112"/>
        <end position="136"/>
    </location>
</feature>
<keyword evidence="1" id="KW-0812">Transmembrane</keyword>
<organism evidence="2 3">
    <name type="scientific">Pseudomonas syringae</name>
    <dbReference type="NCBI Taxonomy" id="317"/>
    <lineage>
        <taxon>Bacteria</taxon>
        <taxon>Pseudomonadati</taxon>
        <taxon>Pseudomonadota</taxon>
        <taxon>Gammaproteobacteria</taxon>
        <taxon>Pseudomonadales</taxon>
        <taxon>Pseudomonadaceae</taxon>
        <taxon>Pseudomonas</taxon>
    </lineage>
</organism>
<dbReference type="AlphaFoldDB" id="A0A3T0JW45"/>
<accession>A0A3T0JW45</accession>
<reference evidence="2 3" key="1">
    <citation type="submission" date="2017-11" db="EMBL/GenBank/DDBJ databases">
        <title>Effect of PGPRs.</title>
        <authorList>
            <person name="Oliva R."/>
            <person name="Nong J."/>
            <person name="Roman V."/>
        </authorList>
    </citation>
    <scope>NUCLEOTIDE SEQUENCE [LARGE SCALE GENOMIC DNA]</scope>
    <source>
        <strain evidence="2">Inb918</strain>
    </source>
</reference>
<feature type="transmembrane region" description="Helical" evidence="1">
    <location>
        <begin position="82"/>
        <end position="100"/>
    </location>
</feature>
<keyword evidence="1" id="KW-1133">Transmembrane helix</keyword>
<feature type="transmembrane region" description="Helical" evidence="1">
    <location>
        <begin position="51"/>
        <end position="70"/>
    </location>
</feature>
<evidence type="ECO:0000256" key="1">
    <source>
        <dbReference type="SAM" id="Phobius"/>
    </source>
</evidence>
<evidence type="ECO:0000313" key="2">
    <source>
        <dbReference type="EMBL" id="AZV27542.1"/>
    </source>
</evidence>
<keyword evidence="1" id="KW-0472">Membrane</keyword>
<sequence length="322" mass="36686">MLPYIATYLIFAFVLEVARRCMDGPMFVRTGSKHWPWKLNYSIRWWGFDEYLAALTVGALVLLLLLALWTRLGSPADLSVVLQVWVTLCLSSLVLSIRYFNLVAKFRENFWWLALIAALITLGIGQFASAWADYFIVHYTRVEATQFPVAQKTLTLLILAFTWLYAATMLGSLIVIVTYMFMNEVKPTFRESAKRDPLSAPFWKKYKSGRSHIRRATMRWIVLGVSLFTVSSSWSVWVFVLKHVEEGVQEALIFASFHLHPRECAIPGMPHGARAALISEKKAVVAIPGATGYVFETMPCDVQSIRVLKDDAAQRLKLDDYF</sequence>
<gene>
    <name evidence="2" type="ORF">CT157_16520</name>
</gene>
<feature type="transmembrane region" description="Helical" evidence="1">
    <location>
        <begin position="156"/>
        <end position="182"/>
    </location>
</feature>
<feature type="transmembrane region" description="Helical" evidence="1">
    <location>
        <begin position="220"/>
        <end position="240"/>
    </location>
</feature>
<protein>
    <submittedName>
        <fullName evidence="2">Uncharacterized protein</fullName>
    </submittedName>
</protein>
<dbReference type="EMBL" id="CP024646">
    <property type="protein sequence ID" value="AZV27542.1"/>
    <property type="molecule type" value="Genomic_DNA"/>
</dbReference>
<dbReference type="Proteomes" id="UP000282760">
    <property type="component" value="Chromosome"/>
</dbReference>
<proteinExistence type="predicted"/>
<evidence type="ECO:0000313" key="3">
    <source>
        <dbReference type="Proteomes" id="UP000282760"/>
    </source>
</evidence>